<keyword evidence="6" id="KW-1185">Reference proteome</keyword>
<organism evidence="5 6">
    <name type="scientific">Polymorphospora rubra</name>
    <dbReference type="NCBI Taxonomy" id="338584"/>
    <lineage>
        <taxon>Bacteria</taxon>
        <taxon>Bacillati</taxon>
        <taxon>Actinomycetota</taxon>
        <taxon>Actinomycetes</taxon>
        <taxon>Micromonosporales</taxon>
        <taxon>Micromonosporaceae</taxon>
        <taxon>Polymorphospora</taxon>
    </lineage>
</organism>
<evidence type="ECO:0000259" key="4">
    <source>
        <dbReference type="PROSITE" id="PS50956"/>
    </source>
</evidence>
<dbReference type="Gene3D" id="1.10.10.10">
    <property type="entry name" value="Winged helix-like DNA-binding domain superfamily/Winged helix DNA-binding domain"/>
    <property type="match status" value="1"/>
</dbReference>
<accession>A0A810N9Y7</accession>
<dbReference type="Proteomes" id="UP000680866">
    <property type="component" value="Chromosome"/>
</dbReference>
<dbReference type="Pfam" id="PF01037">
    <property type="entry name" value="AsnC_trans_reg"/>
    <property type="match status" value="1"/>
</dbReference>
<evidence type="ECO:0000313" key="6">
    <source>
        <dbReference type="Proteomes" id="UP000680866"/>
    </source>
</evidence>
<dbReference type="PRINTS" id="PR00033">
    <property type="entry name" value="HTHASNC"/>
</dbReference>
<dbReference type="AlphaFoldDB" id="A0A810N9Y7"/>
<dbReference type="InterPro" id="IPR036390">
    <property type="entry name" value="WH_DNA-bd_sf"/>
</dbReference>
<keyword evidence="1" id="KW-0805">Transcription regulation</keyword>
<dbReference type="GO" id="GO:0043565">
    <property type="term" value="F:sequence-specific DNA binding"/>
    <property type="evidence" value="ECO:0007669"/>
    <property type="project" value="InterPro"/>
</dbReference>
<feature type="domain" description="HTH asnC-type" evidence="4">
    <location>
        <begin position="8"/>
        <end position="66"/>
    </location>
</feature>
<dbReference type="Gene3D" id="3.30.70.920">
    <property type="match status" value="1"/>
</dbReference>
<evidence type="ECO:0000313" key="5">
    <source>
        <dbReference type="EMBL" id="BCJ70216.1"/>
    </source>
</evidence>
<dbReference type="InterPro" id="IPR019887">
    <property type="entry name" value="Tscrpt_reg_AsnC/Lrp_C"/>
</dbReference>
<reference evidence="5" key="1">
    <citation type="submission" date="2020-08" db="EMBL/GenBank/DDBJ databases">
        <title>Whole genome shotgun sequence of Polymorphospora rubra NBRC 101157.</title>
        <authorList>
            <person name="Komaki H."/>
            <person name="Tamura T."/>
        </authorList>
    </citation>
    <scope>NUCLEOTIDE SEQUENCE</scope>
    <source>
        <strain evidence="5">NBRC 101157</strain>
    </source>
</reference>
<dbReference type="PROSITE" id="PS50956">
    <property type="entry name" value="HTH_ASNC_2"/>
    <property type="match status" value="1"/>
</dbReference>
<evidence type="ECO:0000256" key="3">
    <source>
        <dbReference type="ARBA" id="ARBA00023163"/>
    </source>
</evidence>
<dbReference type="PROSITE" id="PS00519">
    <property type="entry name" value="HTH_ASNC_1"/>
    <property type="match status" value="1"/>
</dbReference>
<proteinExistence type="predicted"/>
<dbReference type="InterPro" id="IPR011008">
    <property type="entry name" value="Dimeric_a/b-barrel"/>
</dbReference>
<dbReference type="PANTHER" id="PTHR30154:SF34">
    <property type="entry name" value="TRANSCRIPTIONAL REGULATOR AZLB"/>
    <property type="match status" value="1"/>
</dbReference>
<name>A0A810N9Y7_9ACTN</name>
<keyword evidence="3" id="KW-0804">Transcription</keyword>
<sequence length="170" mass="18797">MASKSSIEKDRSIIRELVLDARQTNVALAAKVGLSEGSVRRRVDRLVTEGQLHFAAIPSAPLMGRPVHTVFQIQSAPGTTDELIETLTAMSEMAYVYHVTGQFDIIAVGYFASSEDMRRFSTERLGHLRGVMEIRSVMVLRVAKRAHEWARDIASDDDSADADEPVTLPN</sequence>
<evidence type="ECO:0000256" key="2">
    <source>
        <dbReference type="ARBA" id="ARBA00023125"/>
    </source>
</evidence>
<dbReference type="GO" id="GO:0043200">
    <property type="term" value="P:response to amino acid"/>
    <property type="evidence" value="ECO:0007669"/>
    <property type="project" value="TreeGrafter"/>
</dbReference>
<protein>
    <submittedName>
        <fullName evidence="5">AsnC family transcriptional regulator</fullName>
    </submittedName>
</protein>
<dbReference type="SUPFAM" id="SSF54909">
    <property type="entry name" value="Dimeric alpha+beta barrel"/>
    <property type="match status" value="1"/>
</dbReference>
<gene>
    <name evidence="5" type="ORF">Prubr_72370</name>
</gene>
<dbReference type="InterPro" id="IPR000485">
    <property type="entry name" value="AsnC-type_HTH_dom"/>
</dbReference>
<dbReference type="GO" id="GO:0005829">
    <property type="term" value="C:cytosol"/>
    <property type="evidence" value="ECO:0007669"/>
    <property type="project" value="TreeGrafter"/>
</dbReference>
<dbReference type="InterPro" id="IPR036388">
    <property type="entry name" value="WH-like_DNA-bd_sf"/>
</dbReference>
<dbReference type="KEGG" id="pry:Prubr_72370"/>
<dbReference type="InterPro" id="IPR019885">
    <property type="entry name" value="Tscrpt_reg_HTH_AsnC-type_CS"/>
</dbReference>
<keyword evidence="2" id="KW-0238">DNA-binding</keyword>
<dbReference type="PANTHER" id="PTHR30154">
    <property type="entry name" value="LEUCINE-RESPONSIVE REGULATORY PROTEIN"/>
    <property type="match status" value="1"/>
</dbReference>
<dbReference type="EMBL" id="AP023359">
    <property type="protein sequence ID" value="BCJ70216.1"/>
    <property type="molecule type" value="Genomic_DNA"/>
</dbReference>
<dbReference type="RefSeq" id="WP_212819981.1">
    <property type="nucleotide sequence ID" value="NZ_AP023359.1"/>
</dbReference>
<dbReference type="Pfam" id="PF13404">
    <property type="entry name" value="HTH_AsnC-type"/>
    <property type="match status" value="1"/>
</dbReference>
<dbReference type="SMART" id="SM00344">
    <property type="entry name" value="HTH_ASNC"/>
    <property type="match status" value="1"/>
</dbReference>
<dbReference type="SUPFAM" id="SSF46785">
    <property type="entry name" value="Winged helix' DNA-binding domain"/>
    <property type="match status" value="1"/>
</dbReference>
<dbReference type="InterPro" id="IPR019888">
    <property type="entry name" value="Tscrpt_reg_AsnC-like"/>
</dbReference>
<evidence type="ECO:0000256" key="1">
    <source>
        <dbReference type="ARBA" id="ARBA00023015"/>
    </source>
</evidence>